<dbReference type="InterPro" id="IPR020023">
    <property type="entry name" value="PseG"/>
</dbReference>
<dbReference type="PANTHER" id="PTHR21015:SF22">
    <property type="entry name" value="GLYCOSYLTRANSFERASE"/>
    <property type="match status" value="1"/>
</dbReference>
<evidence type="ECO:0000313" key="5">
    <source>
        <dbReference type="Proteomes" id="UP000535838"/>
    </source>
</evidence>
<dbReference type="EC" id="3.6.1.57" evidence="4"/>
<sequence>MSKAYFRIDASTAIGTGHVIRCLTLADSLRRYNMESIFICRRLPGHLGEYIRDKGYSVEWIESKNGEFRSEVDAAATKTILAKSIESPDWLIIDHYGIDKEWEAAVGPYAKHMLVIDDLANRPHDCDILLDQNAYEQMETRYNKLVPPHCLQLLGPRFLLLRPSFYEARRTLRARIGMLERMLVFFGGSDPTNETAKALQALKHLPSDDLSFHTDVVIGSSNPFHHEIAAMCEPLPHVTLHVQAENMAELIANADFALGAGGVGMWERCYLGLPSAVTVVADNQAESVRYAARMGAIEYLGESGDTNEATYSEAIKRAMKSPQALLKMTRKAFELTASDAERTESPVLAAMLALDNK</sequence>
<organism evidence="4 5">
    <name type="scientific">Cohnella thailandensis</name>
    <dbReference type="NCBI Taxonomy" id="557557"/>
    <lineage>
        <taxon>Bacteria</taxon>
        <taxon>Bacillati</taxon>
        <taxon>Bacillota</taxon>
        <taxon>Bacilli</taxon>
        <taxon>Bacillales</taxon>
        <taxon>Paenibacillaceae</taxon>
        <taxon>Cohnella</taxon>
    </lineage>
</organism>
<evidence type="ECO:0000256" key="1">
    <source>
        <dbReference type="ARBA" id="ARBA00023136"/>
    </source>
</evidence>
<keyword evidence="5" id="KW-1185">Reference proteome</keyword>
<proteinExistence type="predicted"/>
<name>A0A841SN11_9BACL</name>
<evidence type="ECO:0000313" key="4">
    <source>
        <dbReference type="EMBL" id="MBB6632562.1"/>
    </source>
</evidence>
<dbReference type="EMBL" id="JACJVQ010000001">
    <property type="protein sequence ID" value="MBB6632562.1"/>
    <property type="molecule type" value="Genomic_DNA"/>
</dbReference>
<dbReference type="Gene3D" id="3.40.50.2000">
    <property type="entry name" value="Glycogen Phosphorylase B"/>
    <property type="match status" value="1"/>
</dbReference>
<dbReference type="AlphaFoldDB" id="A0A841SN11"/>
<gene>
    <name evidence="4" type="primary">pseG</name>
    <name evidence="4" type="ORF">H7B67_00300</name>
</gene>
<dbReference type="RefSeq" id="WP_185117805.1">
    <property type="nucleotide sequence ID" value="NZ_JACJVQ010000001.1"/>
</dbReference>
<reference evidence="4 5" key="1">
    <citation type="submission" date="2020-08" db="EMBL/GenBank/DDBJ databases">
        <title>Cohnella phylogeny.</title>
        <authorList>
            <person name="Dunlap C."/>
        </authorList>
    </citation>
    <scope>NUCLEOTIDE SEQUENCE [LARGE SCALE GENOMIC DNA]</scope>
    <source>
        <strain evidence="4 5">DSM 25241</strain>
    </source>
</reference>
<keyword evidence="4" id="KW-0378">Hydrolase</keyword>
<dbReference type="Gene3D" id="3.40.50.11190">
    <property type="match status" value="1"/>
</dbReference>
<dbReference type="GO" id="GO:0016757">
    <property type="term" value="F:glycosyltransferase activity"/>
    <property type="evidence" value="ECO:0007669"/>
    <property type="project" value="TreeGrafter"/>
</dbReference>
<dbReference type="GO" id="GO:0016787">
    <property type="term" value="F:hydrolase activity"/>
    <property type="evidence" value="ECO:0007669"/>
    <property type="project" value="UniProtKB-KW"/>
</dbReference>
<dbReference type="Proteomes" id="UP000535838">
    <property type="component" value="Unassembled WGS sequence"/>
</dbReference>
<dbReference type="PANTHER" id="PTHR21015">
    <property type="entry name" value="UDP-N-ACETYLGLUCOSAMINE--N-ACETYLMURAMYL-(PENTAPEPTIDE) PYROPHOSPHORYL-UNDECAPRENOL N-ACETYLGLUCOSAMINE TRANSFERASE 1"/>
    <property type="match status" value="1"/>
</dbReference>
<dbReference type="SUPFAM" id="SSF53756">
    <property type="entry name" value="UDP-Glycosyltransferase/glycogen phosphorylase"/>
    <property type="match status" value="1"/>
</dbReference>
<feature type="binding site" evidence="3">
    <location>
        <position position="267"/>
    </location>
    <ligand>
        <name>substrate</name>
    </ligand>
</feature>
<accession>A0A841SN11</accession>
<evidence type="ECO:0000256" key="3">
    <source>
        <dbReference type="PIRSR" id="PIRSR620023-2"/>
    </source>
</evidence>
<evidence type="ECO:0000256" key="2">
    <source>
        <dbReference type="PIRSR" id="PIRSR620023-1"/>
    </source>
</evidence>
<comment type="caution">
    <text evidence="4">The sequence shown here is derived from an EMBL/GenBank/DDBJ whole genome shotgun (WGS) entry which is preliminary data.</text>
</comment>
<feature type="active site" description="Proton acceptor" evidence="2">
    <location>
        <position position="18"/>
    </location>
</feature>
<keyword evidence="1" id="KW-0472">Membrane</keyword>
<protein>
    <submittedName>
        <fullName evidence="4">UDP-2,4-diacetamido-2,4, 6-trideoxy-beta-L-altropyranose hydrolase</fullName>
        <ecNumber evidence="4">3.6.1.57</ecNumber>
    </submittedName>
</protein>
<feature type="binding site" evidence="3">
    <location>
        <position position="162"/>
    </location>
    <ligand>
        <name>substrate</name>
    </ligand>
</feature>
<dbReference type="NCBIfam" id="TIGR03590">
    <property type="entry name" value="PseG"/>
    <property type="match status" value="1"/>
</dbReference>